<evidence type="ECO:0000313" key="2">
    <source>
        <dbReference type="EMBL" id="QEU93871.1"/>
    </source>
</evidence>
<dbReference type="InterPro" id="IPR029046">
    <property type="entry name" value="LolA/LolB/LppX"/>
</dbReference>
<name>A0A5J6GIJ4_STRKN</name>
<keyword evidence="3" id="KW-1185">Reference proteome</keyword>
<reference evidence="2 3" key="1">
    <citation type="submission" date="2017-09" db="EMBL/GenBank/DDBJ databases">
        <authorList>
            <person name="Lee N."/>
            <person name="Cho B.-K."/>
        </authorList>
    </citation>
    <scope>NUCLEOTIDE SEQUENCE [LARGE SCALE GENOMIC DNA]</scope>
    <source>
        <strain evidence="2 3">ATCC 12853</strain>
    </source>
</reference>
<dbReference type="Proteomes" id="UP000325529">
    <property type="component" value="Chromosome"/>
</dbReference>
<evidence type="ECO:0000313" key="3">
    <source>
        <dbReference type="Proteomes" id="UP000325529"/>
    </source>
</evidence>
<protein>
    <recommendedName>
        <fullName evidence="4">Lipoprotein</fullName>
    </recommendedName>
</protein>
<accession>A0A5J6GIJ4</accession>
<evidence type="ECO:0000256" key="1">
    <source>
        <dbReference type="SAM" id="MobiDB-lite"/>
    </source>
</evidence>
<proteinExistence type="predicted"/>
<dbReference type="AlphaFoldDB" id="A0A5J6GIJ4"/>
<sequence length="271" mass="28462">MRQLQLQLQPLRARRTRRTEIAAVCLAAAATVGLSACGTETAKTPDKDRVAAAKPKEPFAGMSGGEIAEKAMKTTADAKSLRISGKVTDEESGGLMSMDMALDTGGTCAGTMGMGDQGSMELIIPGSTTAYLKYDEKFLRAQSKGEPAADVQAAVDMLANRWTKTRTTSADAKEIAAFCDLDTLLADFKGGSVARRGGTTTVEGTPAIKLTESSGKEKYTVYVATKGAPHLLRIDTATGGGKPETLTFSDYDKPVKATPPTGDVVDLDKLD</sequence>
<dbReference type="EMBL" id="CP023699">
    <property type="protein sequence ID" value="QEU93871.1"/>
    <property type="molecule type" value="Genomic_DNA"/>
</dbReference>
<evidence type="ECO:0008006" key="4">
    <source>
        <dbReference type="Google" id="ProtNLM"/>
    </source>
</evidence>
<organism evidence="2 3">
    <name type="scientific">Streptomyces kanamyceticus</name>
    <dbReference type="NCBI Taxonomy" id="1967"/>
    <lineage>
        <taxon>Bacteria</taxon>
        <taxon>Bacillati</taxon>
        <taxon>Actinomycetota</taxon>
        <taxon>Actinomycetes</taxon>
        <taxon>Kitasatosporales</taxon>
        <taxon>Streptomycetaceae</taxon>
        <taxon>Streptomyces</taxon>
    </lineage>
</organism>
<dbReference type="OrthoDB" id="3745543at2"/>
<dbReference type="Gene3D" id="2.50.20.20">
    <property type="match status" value="1"/>
</dbReference>
<gene>
    <name evidence="2" type="ORF">CP970_25850</name>
</gene>
<dbReference type="KEGG" id="ska:CP970_25850"/>
<feature type="region of interest" description="Disordered" evidence="1">
    <location>
        <begin position="235"/>
        <end position="271"/>
    </location>
</feature>
<dbReference type="SUPFAM" id="SSF89392">
    <property type="entry name" value="Prokaryotic lipoproteins and lipoprotein localization factors"/>
    <property type="match status" value="1"/>
</dbReference>